<evidence type="ECO:0000313" key="2">
    <source>
        <dbReference type="Proteomes" id="UP000300142"/>
    </source>
</evidence>
<sequence length="39" mass="4519">MLGYRTWAVCDFRVVFLEDYNSTTSALSSYSFFDQGIDL</sequence>
<evidence type="ECO:0000313" key="1">
    <source>
        <dbReference type="EMBL" id="GCL36263.1"/>
    </source>
</evidence>
<dbReference type="EMBL" id="BJCE01000032">
    <property type="protein sequence ID" value="GCL36263.1"/>
    <property type="molecule type" value="Genomic_DNA"/>
</dbReference>
<keyword evidence="2" id="KW-1185">Reference proteome</keyword>
<accession>A0A479ZXT7</accession>
<gene>
    <name evidence="1" type="ORF">SR1949_13650</name>
</gene>
<comment type="caution">
    <text evidence="1">The sequence shown here is derived from an EMBL/GenBank/DDBJ whole genome shotgun (WGS) entry which is preliminary data.</text>
</comment>
<dbReference type="AlphaFoldDB" id="A0A479ZXT7"/>
<proteinExistence type="predicted"/>
<name>A0A479ZXT7_9CYAN</name>
<reference evidence="2" key="1">
    <citation type="submission" date="2019-02" db="EMBL/GenBank/DDBJ databases">
        <title>Draft genome sequence of Sphaerospermopsis reniformis NIES-1949.</title>
        <authorList>
            <person name="Yamaguchi H."/>
            <person name="Suzuki S."/>
            <person name="Kawachi M."/>
        </authorList>
    </citation>
    <scope>NUCLEOTIDE SEQUENCE [LARGE SCALE GENOMIC DNA]</scope>
    <source>
        <strain evidence="2">NIES-1949</strain>
    </source>
</reference>
<protein>
    <submittedName>
        <fullName evidence="1">Uncharacterized protein</fullName>
    </submittedName>
</protein>
<organism evidence="1 2">
    <name type="scientific">Sphaerospermopsis reniformis</name>
    <dbReference type="NCBI Taxonomy" id="531300"/>
    <lineage>
        <taxon>Bacteria</taxon>
        <taxon>Bacillati</taxon>
        <taxon>Cyanobacteriota</taxon>
        <taxon>Cyanophyceae</taxon>
        <taxon>Nostocales</taxon>
        <taxon>Aphanizomenonaceae</taxon>
        <taxon>Sphaerospermopsis</taxon>
    </lineage>
</organism>
<dbReference type="Proteomes" id="UP000300142">
    <property type="component" value="Unassembled WGS sequence"/>
</dbReference>